<feature type="compositionally biased region" description="Low complexity" evidence="1">
    <location>
        <begin position="508"/>
        <end position="523"/>
    </location>
</feature>
<feature type="chain" id="PRO_5042036097" evidence="3">
    <location>
        <begin position="27"/>
        <end position="680"/>
    </location>
</feature>
<feature type="transmembrane region" description="Helical" evidence="2">
    <location>
        <begin position="535"/>
        <end position="557"/>
    </location>
</feature>
<evidence type="ECO:0000256" key="1">
    <source>
        <dbReference type="SAM" id="MobiDB-lite"/>
    </source>
</evidence>
<protein>
    <submittedName>
        <fullName evidence="4">Uncharacterized protein</fullName>
    </submittedName>
</protein>
<dbReference type="Proteomes" id="UP001221413">
    <property type="component" value="Unassembled WGS sequence"/>
</dbReference>
<feature type="region of interest" description="Disordered" evidence="1">
    <location>
        <begin position="455"/>
        <end position="476"/>
    </location>
</feature>
<proteinExistence type="predicted"/>
<accession>A0AAD6J5I0</accession>
<evidence type="ECO:0000256" key="2">
    <source>
        <dbReference type="SAM" id="Phobius"/>
    </source>
</evidence>
<keyword evidence="2" id="KW-0812">Transmembrane</keyword>
<feature type="compositionally biased region" description="Basic and acidic residues" evidence="1">
    <location>
        <begin position="626"/>
        <end position="651"/>
    </location>
</feature>
<keyword evidence="3" id="KW-0732">Signal</keyword>
<gene>
    <name evidence="4" type="ORF">Dda_1056</name>
</gene>
<evidence type="ECO:0000313" key="5">
    <source>
        <dbReference type="Proteomes" id="UP001221413"/>
    </source>
</evidence>
<keyword evidence="5" id="KW-1185">Reference proteome</keyword>
<reference evidence="4" key="1">
    <citation type="submission" date="2023-01" db="EMBL/GenBank/DDBJ databases">
        <title>The chitinases involved in constricting ring structure development in the nematode-trapping fungus Drechslerella dactyloides.</title>
        <authorList>
            <person name="Wang R."/>
            <person name="Zhang L."/>
            <person name="Tang P."/>
            <person name="Li S."/>
            <person name="Liang L."/>
        </authorList>
    </citation>
    <scope>NUCLEOTIDE SEQUENCE</scope>
    <source>
        <strain evidence="4">YMF1.00031</strain>
    </source>
</reference>
<feature type="region of interest" description="Disordered" evidence="1">
    <location>
        <begin position="497"/>
        <end position="523"/>
    </location>
</feature>
<dbReference type="AlphaFoldDB" id="A0AAD6J5I0"/>
<organism evidence="4 5">
    <name type="scientific">Drechslerella dactyloides</name>
    <name type="common">Nematode-trapping fungus</name>
    <name type="synonym">Arthrobotrys dactyloides</name>
    <dbReference type="NCBI Taxonomy" id="74499"/>
    <lineage>
        <taxon>Eukaryota</taxon>
        <taxon>Fungi</taxon>
        <taxon>Dikarya</taxon>
        <taxon>Ascomycota</taxon>
        <taxon>Pezizomycotina</taxon>
        <taxon>Orbiliomycetes</taxon>
        <taxon>Orbiliales</taxon>
        <taxon>Orbiliaceae</taxon>
        <taxon>Drechslerella</taxon>
    </lineage>
</organism>
<name>A0AAD6J5I0_DREDA</name>
<evidence type="ECO:0000256" key="3">
    <source>
        <dbReference type="SAM" id="SignalP"/>
    </source>
</evidence>
<evidence type="ECO:0000313" key="4">
    <source>
        <dbReference type="EMBL" id="KAJ6264903.1"/>
    </source>
</evidence>
<keyword evidence="2" id="KW-1133">Transmembrane helix</keyword>
<dbReference type="EMBL" id="JAQGDS010000001">
    <property type="protein sequence ID" value="KAJ6264903.1"/>
    <property type="molecule type" value="Genomic_DNA"/>
</dbReference>
<feature type="signal peptide" evidence="3">
    <location>
        <begin position="1"/>
        <end position="26"/>
    </location>
</feature>
<comment type="caution">
    <text evidence="4">The sequence shown here is derived from an EMBL/GenBank/DDBJ whole genome shotgun (WGS) entry which is preliminary data.</text>
</comment>
<keyword evidence="2" id="KW-0472">Membrane</keyword>
<feature type="region of interest" description="Disordered" evidence="1">
    <location>
        <begin position="618"/>
        <end position="652"/>
    </location>
</feature>
<sequence>MFAPTTLARVFALLAVLPSCFNTAVAVRKPPDHTAEDKPWYSPESPRPIPLPGWYYTPDLTLTNEEWTDFTTKALSTNMLENPVWYLFHCGYLLREFSRQQERLATLLALMTKNRQWGRFRTEYFKIIAPLTTEWYPLDAEEVQDGEAQVPCTVFGVEVANAYKENTRYHPSVDVPPGIMDCGGPLDTSAERDNPRAQSDGNAFPRDYISVHKIIRGLFSAQGQEDEEGRWQVFASQTGFLKAWLITHQTIERMAPFVEGVFEYIEAIPPDLSRLPDEMPLVDERPRQTRLFPREKIGYQAYYDDKFGGSFMATEDLVADPEWLDEAVTAYIGREAGAPDVFVLYGVIVNTVFREILPLMMDMFADIAVKANDVARSHVQLLSGIDASGLKKNPLLTWAIPESEEFEVSEDILRLWPEWTEDVYVVDPWPVPESELQDAVNRMAVEKLLEQELHAESKTAAAPRIRTPAEPRSSLPTGAFLRSTVARTERAMMLRQRDANQGGDAGVTTTASWTTAPSATSTSNDANRVAHVTSAVIGCILGAALAGAIFALGLALYRFHRRQRLRKRLLDRITTQIAQEHSNDETPLDEEARQTLVAERFYIVAERYWRQQRRVHARNGRRPARRRDDLRDMAGDLYRERTRGTGPREPETAYVRFGGTSYVPMYATLLPGMDNERRGG</sequence>